<gene>
    <name evidence="2" type="ORF">TL08_21115</name>
</gene>
<name>A0AAC9HT63_9PSEU</name>
<sequence>MFHDDAVPDNGITLIDTWDLPEERIDESIARWRERVGLIHTAPGFRNARLHRRLPPEFRLGLVNVAHWDSVEARDAALANPAFTASAATSASYATVRGGWYEVAAELVAAGNVSDGDEGPGITVVNAYELPVDRVDEFLPRWLGRAESMNKASGFRDERLHRAVDADTDFQLVSIARWASLGAWHSAKDDARVPPELSALLGPSTVGPALFRAVVEF</sequence>
<dbReference type="Proteomes" id="UP000095210">
    <property type="component" value="Chromosome"/>
</dbReference>
<dbReference type="GO" id="GO:0004497">
    <property type="term" value="F:monooxygenase activity"/>
    <property type="evidence" value="ECO:0007669"/>
    <property type="project" value="UniProtKB-KW"/>
</dbReference>
<dbReference type="SUPFAM" id="SSF54909">
    <property type="entry name" value="Dimeric alpha+beta barrel"/>
    <property type="match status" value="2"/>
</dbReference>
<evidence type="ECO:0000313" key="3">
    <source>
        <dbReference type="Proteomes" id="UP000095210"/>
    </source>
</evidence>
<reference evidence="3" key="1">
    <citation type="submission" date="2016-03" db="EMBL/GenBank/DDBJ databases">
        <title>Complete genome sequence of the type strain Actinoalloteichus hymeniacidonis DSM 45092.</title>
        <authorList>
            <person name="Schaffert L."/>
            <person name="Albersmeier A."/>
            <person name="Winkler A."/>
            <person name="Kalinowski J."/>
            <person name="Zotchev S."/>
            <person name="Ruckert C."/>
        </authorList>
    </citation>
    <scope>NUCLEOTIDE SEQUENCE [LARGE SCALE GENOMIC DNA]</scope>
    <source>
        <strain evidence="3">HPA177(T) (DSM 45092(T))</strain>
    </source>
</reference>
<dbReference type="AlphaFoldDB" id="A0AAC9HT63"/>
<dbReference type="Pfam" id="PF03992">
    <property type="entry name" value="ABM"/>
    <property type="match status" value="2"/>
</dbReference>
<evidence type="ECO:0000259" key="1">
    <source>
        <dbReference type="Pfam" id="PF03992"/>
    </source>
</evidence>
<dbReference type="Gene3D" id="3.30.70.100">
    <property type="match status" value="2"/>
</dbReference>
<keyword evidence="3" id="KW-1185">Reference proteome</keyword>
<accession>A0AAC9HT63</accession>
<dbReference type="InterPro" id="IPR007138">
    <property type="entry name" value="ABM_dom"/>
</dbReference>
<feature type="domain" description="ABM" evidence="1">
    <location>
        <begin position="122"/>
        <end position="185"/>
    </location>
</feature>
<organism evidence="2 3">
    <name type="scientific">Actinoalloteichus hymeniacidonis</name>
    <dbReference type="NCBI Taxonomy" id="340345"/>
    <lineage>
        <taxon>Bacteria</taxon>
        <taxon>Bacillati</taxon>
        <taxon>Actinomycetota</taxon>
        <taxon>Actinomycetes</taxon>
        <taxon>Pseudonocardiales</taxon>
        <taxon>Pseudonocardiaceae</taxon>
        <taxon>Actinoalloteichus</taxon>
    </lineage>
</organism>
<feature type="domain" description="ABM" evidence="1">
    <location>
        <begin position="13"/>
        <end position="86"/>
    </location>
</feature>
<dbReference type="EMBL" id="CP014859">
    <property type="protein sequence ID" value="AOS65013.1"/>
    <property type="molecule type" value="Genomic_DNA"/>
</dbReference>
<dbReference type="InterPro" id="IPR011008">
    <property type="entry name" value="Dimeric_a/b-barrel"/>
</dbReference>
<evidence type="ECO:0000313" key="2">
    <source>
        <dbReference type="EMBL" id="AOS65013.1"/>
    </source>
</evidence>
<keyword evidence="2" id="KW-0503">Monooxygenase</keyword>
<protein>
    <submittedName>
        <fullName evidence="2">Antibiotic biosynthesis monooxygenase</fullName>
    </submittedName>
</protein>
<proteinExistence type="predicted"/>
<keyword evidence="2" id="KW-0560">Oxidoreductase</keyword>
<dbReference type="KEGG" id="ahm:TL08_21115"/>